<dbReference type="EC" id="2.7.13.3" evidence="2"/>
<evidence type="ECO:0000313" key="6">
    <source>
        <dbReference type="Proteomes" id="UP000002985"/>
    </source>
</evidence>
<evidence type="ECO:0000256" key="3">
    <source>
        <dbReference type="ARBA" id="ARBA00022553"/>
    </source>
</evidence>
<feature type="domain" description="Histidine kinase" evidence="4">
    <location>
        <begin position="213"/>
        <end position="436"/>
    </location>
</feature>
<dbReference type="CDD" id="cd00082">
    <property type="entry name" value="HisKA"/>
    <property type="match status" value="1"/>
</dbReference>
<dbReference type="InterPro" id="IPR003594">
    <property type="entry name" value="HATPase_dom"/>
</dbReference>
<dbReference type="PANTHER" id="PTHR43065:SF42">
    <property type="entry name" value="TWO-COMPONENT SENSOR PPRA"/>
    <property type="match status" value="1"/>
</dbReference>
<name>I3IP45_9BACT</name>
<dbReference type="Gene3D" id="3.30.565.10">
    <property type="entry name" value="Histidine kinase-like ATPase, C-terminal domain"/>
    <property type="match status" value="1"/>
</dbReference>
<dbReference type="SUPFAM" id="SSF55781">
    <property type="entry name" value="GAF domain-like"/>
    <property type="match status" value="1"/>
</dbReference>
<proteinExistence type="predicted"/>
<evidence type="ECO:0000256" key="1">
    <source>
        <dbReference type="ARBA" id="ARBA00000085"/>
    </source>
</evidence>
<dbReference type="InterPro" id="IPR004358">
    <property type="entry name" value="Sig_transdc_His_kin-like_C"/>
</dbReference>
<dbReference type="STRING" id="247490.KSU1_D0181"/>
<protein>
    <recommendedName>
        <fullName evidence="2">histidine kinase</fullName>
        <ecNumber evidence="2">2.7.13.3</ecNumber>
    </recommendedName>
</protein>
<dbReference type="Proteomes" id="UP000002985">
    <property type="component" value="Unassembled WGS sequence"/>
</dbReference>
<dbReference type="InterPro" id="IPR003661">
    <property type="entry name" value="HisK_dim/P_dom"/>
</dbReference>
<evidence type="ECO:0000256" key="2">
    <source>
        <dbReference type="ARBA" id="ARBA00012438"/>
    </source>
</evidence>
<dbReference type="Pfam" id="PF00512">
    <property type="entry name" value="HisKA"/>
    <property type="match status" value="1"/>
</dbReference>
<evidence type="ECO:0000259" key="4">
    <source>
        <dbReference type="PROSITE" id="PS50109"/>
    </source>
</evidence>
<dbReference type="PANTHER" id="PTHR43065">
    <property type="entry name" value="SENSOR HISTIDINE KINASE"/>
    <property type="match status" value="1"/>
</dbReference>
<dbReference type="SUPFAM" id="SSF47384">
    <property type="entry name" value="Homodimeric domain of signal transducing histidine kinase"/>
    <property type="match status" value="1"/>
</dbReference>
<accession>I3IP45</accession>
<dbReference type="OrthoDB" id="290376at2"/>
<dbReference type="eggNOG" id="COG4191">
    <property type="taxonomic scope" value="Bacteria"/>
</dbReference>
<dbReference type="Pfam" id="PF02518">
    <property type="entry name" value="HATPase_c"/>
    <property type="match status" value="1"/>
</dbReference>
<keyword evidence="5" id="KW-0418">Kinase</keyword>
<comment type="caution">
    <text evidence="5">The sequence shown here is derived from an EMBL/GenBank/DDBJ whole genome shotgun (WGS) entry which is preliminary data.</text>
</comment>
<dbReference type="GO" id="GO:0000155">
    <property type="term" value="F:phosphorelay sensor kinase activity"/>
    <property type="evidence" value="ECO:0007669"/>
    <property type="project" value="InterPro"/>
</dbReference>
<dbReference type="InterPro" id="IPR036890">
    <property type="entry name" value="HATPase_C_sf"/>
</dbReference>
<dbReference type="Gene3D" id="1.10.287.130">
    <property type="match status" value="1"/>
</dbReference>
<comment type="catalytic activity">
    <reaction evidence="1">
        <text>ATP + protein L-histidine = ADP + protein N-phospho-L-histidine.</text>
        <dbReference type="EC" id="2.7.13.3"/>
    </reaction>
</comment>
<keyword evidence="3" id="KW-0597">Phosphoprotein</keyword>
<evidence type="ECO:0000313" key="5">
    <source>
        <dbReference type="EMBL" id="GAB63490.1"/>
    </source>
</evidence>
<dbReference type="InterPro" id="IPR036097">
    <property type="entry name" value="HisK_dim/P_sf"/>
</dbReference>
<dbReference type="Pfam" id="PF13185">
    <property type="entry name" value="GAF_2"/>
    <property type="match status" value="1"/>
</dbReference>
<dbReference type="SUPFAM" id="SSF55874">
    <property type="entry name" value="ATPase domain of HSP90 chaperone/DNA topoisomerase II/histidine kinase"/>
    <property type="match status" value="1"/>
</dbReference>
<dbReference type="PRINTS" id="PR00344">
    <property type="entry name" value="BCTRLSENSOR"/>
</dbReference>
<dbReference type="AlphaFoldDB" id="I3IP45"/>
<dbReference type="SMART" id="SM00065">
    <property type="entry name" value="GAF"/>
    <property type="match status" value="1"/>
</dbReference>
<organism evidence="5 6">
    <name type="scientific">Candidatus Jettenia caeni</name>
    <dbReference type="NCBI Taxonomy" id="247490"/>
    <lineage>
        <taxon>Bacteria</taxon>
        <taxon>Pseudomonadati</taxon>
        <taxon>Planctomycetota</taxon>
        <taxon>Candidatus Brocadiia</taxon>
        <taxon>Candidatus Brocadiales</taxon>
        <taxon>Candidatus Brocadiaceae</taxon>
        <taxon>Candidatus Jettenia</taxon>
    </lineage>
</organism>
<dbReference type="EMBL" id="BAFH01000004">
    <property type="protein sequence ID" value="GAB63490.1"/>
    <property type="molecule type" value="Genomic_DNA"/>
</dbReference>
<dbReference type="InterPro" id="IPR005467">
    <property type="entry name" value="His_kinase_dom"/>
</dbReference>
<dbReference type="SMART" id="SM00388">
    <property type="entry name" value="HisKA"/>
    <property type="match status" value="1"/>
</dbReference>
<reference evidence="5 6" key="1">
    <citation type="journal article" date="2012" name="FEBS Lett.">
        <title>Anammox organism KSU-1 expresses a NirK-type copper-containing nitrite reductase instead of a NirS-type with cytochrome cd1.</title>
        <authorList>
            <person name="Hira D."/>
            <person name="Toh H."/>
            <person name="Migita C.T."/>
            <person name="Okubo H."/>
            <person name="Nishiyama T."/>
            <person name="Hattori M."/>
            <person name="Furukawa K."/>
            <person name="Fujii T."/>
        </authorList>
    </citation>
    <scope>NUCLEOTIDE SEQUENCE [LARGE SCALE GENOMIC DNA]</scope>
</reference>
<dbReference type="SMART" id="SM00387">
    <property type="entry name" value="HATPase_c"/>
    <property type="match status" value="1"/>
</dbReference>
<sequence length="452" mass="51153">MRRITRMIEKLQNIGEQKCVEEEFKLLQSIALEIAEAENSHDALSVVLRNLCEFTGWIYGEVWLSSPDKKYLERHMAWHTDSRKLEEFKEQGKKFTLPMGIGLPGRVWSSKKPVWAPDAIIQRDISCASVAKDSGLKTAMGIPVIANDEVLAIILFFVREQREEDERFVNLISSIVVQLGATIRHKQMEESLREREQLLHAQRLESLSKFAGNIAHDFNNILTAIIGYTELLQNKVKEDDSLNVYVQRILGTTERATKLTQNLLMFSRRQSSNPKPVNLNMIIKCAEHIFLRLISENIKLEISLTRKDCIIMADSGQIEQVLINLVMNARDAMPYGGALTISTDSGEIDNEFVKTHGYGKKGKYALIMISDTGIGMDEETKKKIFEPFSTTKETGKGTGLGLAIVYGIVKQHQGYIHIDSKPGEGTICRIYLPLVESEVEEKKPEVRDTVNK</sequence>
<dbReference type="InterPro" id="IPR003018">
    <property type="entry name" value="GAF"/>
</dbReference>
<dbReference type="Gene3D" id="3.30.450.40">
    <property type="match status" value="1"/>
</dbReference>
<dbReference type="PROSITE" id="PS50109">
    <property type="entry name" value="HIS_KIN"/>
    <property type="match status" value="1"/>
</dbReference>
<keyword evidence="5" id="KW-0808">Transferase</keyword>
<dbReference type="InterPro" id="IPR029016">
    <property type="entry name" value="GAF-like_dom_sf"/>
</dbReference>
<keyword evidence="6" id="KW-1185">Reference proteome</keyword>
<gene>
    <name evidence="5" type="ORF">KSU1_D0181</name>
</gene>